<keyword evidence="2" id="KW-1185">Reference proteome</keyword>
<name>A0ABY7FH87_MYAAR</name>
<dbReference type="Proteomes" id="UP001164746">
    <property type="component" value="Chromosome 12"/>
</dbReference>
<evidence type="ECO:0000313" key="1">
    <source>
        <dbReference type="EMBL" id="WAR21543.1"/>
    </source>
</evidence>
<reference evidence="1" key="1">
    <citation type="submission" date="2022-11" db="EMBL/GenBank/DDBJ databases">
        <title>Centuries of genome instability and evolution in soft-shell clam transmissible cancer (bioRxiv).</title>
        <authorList>
            <person name="Hart S.F.M."/>
            <person name="Yonemitsu M.A."/>
            <person name="Giersch R.M."/>
            <person name="Beal B.F."/>
            <person name="Arriagada G."/>
            <person name="Davis B.W."/>
            <person name="Ostrander E.A."/>
            <person name="Goff S.P."/>
            <person name="Metzger M.J."/>
        </authorList>
    </citation>
    <scope>NUCLEOTIDE SEQUENCE</scope>
    <source>
        <strain evidence="1">MELC-2E11</strain>
        <tissue evidence="1">Siphon/mantle</tissue>
    </source>
</reference>
<gene>
    <name evidence="1" type="ORF">MAR_015517</name>
</gene>
<sequence length="79" mass="9042">MVAVKQAYDEAIHLKTYPSNFCAKLAKPFSSRAPRRRATAKNLPIFCDQWKTPCFSGNLNISQIFCLLGLKWFSPVHHM</sequence>
<proteinExistence type="predicted"/>
<organism evidence="1 2">
    <name type="scientific">Mya arenaria</name>
    <name type="common">Soft-shell clam</name>
    <dbReference type="NCBI Taxonomy" id="6604"/>
    <lineage>
        <taxon>Eukaryota</taxon>
        <taxon>Metazoa</taxon>
        <taxon>Spiralia</taxon>
        <taxon>Lophotrochozoa</taxon>
        <taxon>Mollusca</taxon>
        <taxon>Bivalvia</taxon>
        <taxon>Autobranchia</taxon>
        <taxon>Heteroconchia</taxon>
        <taxon>Euheterodonta</taxon>
        <taxon>Imparidentia</taxon>
        <taxon>Neoheterodontei</taxon>
        <taxon>Myida</taxon>
        <taxon>Myoidea</taxon>
        <taxon>Myidae</taxon>
        <taxon>Mya</taxon>
    </lineage>
</organism>
<dbReference type="EMBL" id="CP111023">
    <property type="protein sequence ID" value="WAR21543.1"/>
    <property type="molecule type" value="Genomic_DNA"/>
</dbReference>
<accession>A0ABY7FH87</accession>
<protein>
    <submittedName>
        <fullName evidence="1">Uncharacterized protein</fullName>
    </submittedName>
</protein>
<evidence type="ECO:0000313" key="2">
    <source>
        <dbReference type="Proteomes" id="UP001164746"/>
    </source>
</evidence>